<organism evidence="1 2">
    <name type="scientific">Kickxella alabastrina</name>
    <dbReference type="NCBI Taxonomy" id="61397"/>
    <lineage>
        <taxon>Eukaryota</taxon>
        <taxon>Fungi</taxon>
        <taxon>Fungi incertae sedis</taxon>
        <taxon>Zoopagomycota</taxon>
        <taxon>Kickxellomycotina</taxon>
        <taxon>Kickxellomycetes</taxon>
        <taxon>Kickxellales</taxon>
        <taxon>Kickxellaceae</taxon>
        <taxon>Kickxella</taxon>
    </lineage>
</organism>
<reference evidence="1" key="1">
    <citation type="submission" date="2022-07" db="EMBL/GenBank/DDBJ databases">
        <title>Phylogenomic reconstructions and comparative analyses of Kickxellomycotina fungi.</title>
        <authorList>
            <person name="Reynolds N.K."/>
            <person name="Stajich J.E."/>
            <person name="Barry K."/>
            <person name="Grigoriev I.V."/>
            <person name="Crous P."/>
            <person name="Smith M.E."/>
        </authorList>
    </citation>
    <scope>NUCLEOTIDE SEQUENCE</scope>
    <source>
        <strain evidence="1">Benny 63K</strain>
    </source>
</reference>
<accession>A0ACC1I4E0</accession>
<keyword evidence="2" id="KW-1185">Reference proteome</keyword>
<evidence type="ECO:0000313" key="1">
    <source>
        <dbReference type="EMBL" id="KAJ1884906.1"/>
    </source>
</evidence>
<sequence length="103" mass="11730">YSKAYTCASRNSCVPCDTSELNLAYCASGKGYKQEVACEWNGGVPKEYQDTHSLPEYIACTSLVDVDRTRFFHYLMMFVALGVLAFAMYGWRRKRVLAQYSNL</sequence>
<evidence type="ECO:0000313" key="2">
    <source>
        <dbReference type="Proteomes" id="UP001150581"/>
    </source>
</evidence>
<comment type="caution">
    <text evidence="1">The sequence shown here is derived from an EMBL/GenBank/DDBJ whole genome shotgun (WGS) entry which is preliminary data.</text>
</comment>
<protein>
    <submittedName>
        <fullName evidence="1">Uncharacterized protein</fullName>
    </submittedName>
</protein>
<name>A0ACC1I4E0_9FUNG</name>
<proteinExistence type="predicted"/>
<dbReference type="Proteomes" id="UP001150581">
    <property type="component" value="Unassembled WGS sequence"/>
</dbReference>
<gene>
    <name evidence="1" type="ORF">LPJ66_010382</name>
</gene>
<feature type="non-terminal residue" evidence="1">
    <location>
        <position position="1"/>
    </location>
</feature>
<dbReference type="EMBL" id="JANBPG010002701">
    <property type="protein sequence ID" value="KAJ1884906.1"/>
    <property type="molecule type" value="Genomic_DNA"/>
</dbReference>